<comment type="catalytic activity">
    <reaction evidence="2">
        <text>2,5-diamino-6-hydroxy-4-(5-phosphoribosylamino)-pyrimidine + H2O = 2,5,6-triamino-4-hydroxypyrimidine + D-ribose 5-phosphate</text>
        <dbReference type="Rhea" id="RHEA:23436"/>
        <dbReference type="ChEBI" id="CHEBI:15377"/>
        <dbReference type="ChEBI" id="CHEBI:58614"/>
        <dbReference type="ChEBI" id="CHEBI:78346"/>
        <dbReference type="ChEBI" id="CHEBI:137796"/>
    </reaction>
</comment>
<dbReference type="CDD" id="cd15457">
    <property type="entry name" value="NADAR"/>
    <property type="match status" value="1"/>
</dbReference>
<evidence type="ECO:0000259" key="3">
    <source>
        <dbReference type="Pfam" id="PF08719"/>
    </source>
</evidence>
<dbReference type="Gene3D" id="1.10.357.40">
    <property type="entry name" value="YbiA-like"/>
    <property type="match status" value="1"/>
</dbReference>
<dbReference type="AlphaFoldDB" id="A0A1V9FJ68"/>
<dbReference type="STRING" id="550983.A4R26_02860"/>
<evidence type="ECO:0000256" key="2">
    <source>
        <dbReference type="ARBA" id="ARBA00000751"/>
    </source>
</evidence>
<comment type="catalytic activity">
    <reaction evidence="1">
        <text>5-amino-6-(5-phospho-D-ribosylamino)uracil + H2O = 5,6-diaminouracil + D-ribose 5-phosphate</text>
        <dbReference type="Rhea" id="RHEA:55020"/>
        <dbReference type="ChEBI" id="CHEBI:15377"/>
        <dbReference type="ChEBI" id="CHEBI:46252"/>
        <dbReference type="ChEBI" id="CHEBI:58453"/>
        <dbReference type="ChEBI" id="CHEBI:78346"/>
    </reaction>
</comment>
<proteinExistence type="predicted"/>
<evidence type="ECO:0000313" key="5">
    <source>
        <dbReference type="Proteomes" id="UP000192276"/>
    </source>
</evidence>
<dbReference type="InterPro" id="IPR012816">
    <property type="entry name" value="NADAR"/>
</dbReference>
<dbReference type="EMBL" id="LWBP01000188">
    <property type="protein sequence ID" value="OQP58413.1"/>
    <property type="molecule type" value="Genomic_DNA"/>
</dbReference>
<evidence type="ECO:0000313" key="4">
    <source>
        <dbReference type="EMBL" id="OQP58413.1"/>
    </source>
</evidence>
<comment type="caution">
    <text evidence="4">The sequence shown here is derived from an EMBL/GenBank/DDBJ whole genome shotgun (WGS) entry which is preliminary data.</text>
</comment>
<dbReference type="RefSeq" id="WP_081165591.1">
    <property type="nucleotide sequence ID" value="NZ_LWBP01000188.1"/>
</dbReference>
<dbReference type="SUPFAM" id="SSF143990">
    <property type="entry name" value="YbiA-like"/>
    <property type="match status" value="1"/>
</dbReference>
<accession>A0A1V9FJ68</accession>
<sequence length="185" mass="21578">MKYSRDWLKQQIEKGVKVDYLFFWGHKQKNPNEVDRSCFSQWFPSTFVVEDIEYPTAEHWMMIRKAKLFKDEEALQEMLATPKPGAVKALGRKVKNFDKDVWNANAYDIVVEGSYHKFSQNEAFKTFLLNTGKKIIVEASPRDFIWGIGLGKDRPEAQHPDTWRGTNWLGFALMEARDKLLNEAA</sequence>
<dbReference type="Proteomes" id="UP000192276">
    <property type="component" value="Unassembled WGS sequence"/>
</dbReference>
<dbReference type="InterPro" id="IPR037238">
    <property type="entry name" value="YbiA-like_sf"/>
</dbReference>
<feature type="domain" description="NADAR" evidence="3">
    <location>
        <begin position="22"/>
        <end position="180"/>
    </location>
</feature>
<dbReference type="Pfam" id="PF08719">
    <property type="entry name" value="NADAR"/>
    <property type="match status" value="1"/>
</dbReference>
<name>A0A1V9FJ68_9BACT</name>
<dbReference type="OrthoDB" id="67297at2"/>
<keyword evidence="5" id="KW-1185">Reference proteome</keyword>
<reference evidence="5" key="1">
    <citation type="submission" date="2016-04" db="EMBL/GenBank/DDBJ databases">
        <authorList>
            <person name="Chen L."/>
            <person name="Zhuang W."/>
            <person name="Wang G."/>
        </authorList>
    </citation>
    <scope>NUCLEOTIDE SEQUENCE [LARGE SCALE GENOMIC DNA]</scope>
    <source>
        <strain evidence="5">208</strain>
    </source>
</reference>
<evidence type="ECO:0000256" key="1">
    <source>
        <dbReference type="ARBA" id="ARBA00000022"/>
    </source>
</evidence>
<protein>
    <recommendedName>
        <fullName evidence="3">NADAR domain-containing protein</fullName>
    </recommendedName>
</protein>
<organism evidence="4 5">
    <name type="scientific">Niastella populi</name>
    <dbReference type="NCBI Taxonomy" id="550983"/>
    <lineage>
        <taxon>Bacteria</taxon>
        <taxon>Pseudomonadati</taxon>
        <taxon>Bacteroidota</taxon>
        <taxon>Chitinophagia</taxon>
        <taxon>Chitinophagales</taxon>
        <taxon>Chitinophagaceae</taxon>
        <taxon>Niastella</taxon>
    </lineage>
</organism>
<gene>
    <name evidence="4" type="ORF">A4R26_02860</name>
</gene>
<dbReference type="NCBIfam" id="TIGR02464">
    <property type="entry name" value="ribofla_fusion"/>
    <property type="match status" value="1"/>
</dbReference>